<evidence type="ECO:0000256" key="2">
    <source>
        <dbReference type="ARBA" id="ARBA00007639"/>
    </source>
</evidence>
<feature type="signal peptide" evidence="4">
    <location>
        <begin position="1"/>
        <end position="24"/>
    </location>
</feature>
<dbReference type="InterPro" id="IPR025997">
    <property type="entry name" value="SBP_2_dom"/>
</dbReference>
<comment type="caution">
    <text evidence="6">The sequence shown here is derived from an EMBL/GenBank/DDBJ whole genome shotgun (WGS) entry which is preliminary data.</text>
</comment>
<organism evidence="6 7">
    <name type="scientific">Gordonia mangrovi</name>
    <dbReference type="NCBI Taxonomy" id="2665643"/>
    <lineage>
        <taxon>Bacteria</taxon>
        <taxon>Bacillati</taxon>
        <taxon>Actinomycetota</taxon>
        <taxon>Actinomycetes</taxon>
        <taxon>Mycobacteriales</taxon>
        <taxon>Gordoniaceae</taxon>
        <taxon>Gordonia</taxon>
    </lineage>
</organism>
<dbReference type="CDD" id="cd01536">
    <property type="entry name" value="PBP1_ABC_sugar_binding-like"/>
    <property type="match status" value="1"/>
</dbReference>
<evidence type="ECO:0000313" key="6">
    <source>
        <dbReference type="EMBL" id="MXP23452.1"/>
    </source>
</evidence>
<dbReference type="Gene3D" id="3.40.50.2300">
    <property type="match status" value="2"/>
</dbReference>
<reference evidence="6 7" key="1">
    <citation type="submission" date="2019-11" db="EMBL/GenBank/DDBJ databases">
        <title>Gordonia sp. nov., a novel actinobacterium isolated from mangrove soil in Hainan.</title>
        <authorList>
            <person name="Huang X."/>
            <person name="Xie Y."/>
            <person name="Chu X."/>
            <person name="Xiao K."/>
        </authorList>
    </citation>
    <scope>NUCLEOTIDE SEQUENCE [LARGE SCALE GENOMIC DNA]</scope>
    <source>
        <strain evidence="6 7">HNM0687</strain>
    </source>
</reference>
<accession>A0A6L7GVE4</accession>
<proteinExistence type="inferred from homology"/>
<evidence type="ECO:0000259" key="5">
    <source>
        <dbReference type="Pfam" id="PF13407"/>
    </source>
</evidence>
<dbReference type="EMBL" id="WMBR01000005">
    <property type="protein sequence ID" value="MXP23452.1"/>
    <property type="molecule type" value="Genomic_DNA"/>
</dbReference>
<dbReference type="SUPFAM" id="SSF53822">
    <property type="entry name" value="Periplasmic binding protein-like I"/>
    <property type="match status" value="1"/>
</dbReference>
<keyword evidence="3 4" id="KW-0732">Signal</keyword>
<dbReference type="AlphaFoldDB" id="A0A6L7GVE4"/>
<feature type="domain" description="Periplasmic binding protein" evidence="5">
    <location>
        <begin position="63"/>
        <end position="334"/>
    </location>
</feature>
<gene>
    <name evidence="6" type="ORF">GIY30_19110</name>
</gene>
<dbReference type="Proteomes" id="UP000475545">
    <property type="component" value="Unassembled WGS sequence"/>
</dbReference>
<protein>
    <submittedName>
        <fullName evidence="6">Substrate-binding domain-containing protein</fullName>
    </submittedName>
</protein>
<evidence type="ECO:0000313" key="7">
    <source>
        <dbReference type="Proteomes" id="UP000475545"/>
    </source>
</evidence>
<dbReference type="PROSITE" id="PS51257">
    <property type="entry name" value="PROKAR_LIPOPROTEIN"/>
    <property type="match status" value="1"/>
</dbReference>
<dbReference type="GO" id="GO:0030313">
    <property type="term" value="C:cell envelope"/>
    <property type="evidence" value="ECO:0007669"/>
    <property type="project" value="UniProtKB-SubCell"/>
</dbReference>
<evidence type="ECO:0000256" key="4">
    <source>
        <dbReference type="SAM" id="SignalP"/>
    </source>
</evidence>
<name>A0A6L7GVE4_9ACTN</name>
<evidence type="ECO:0000256" key="1">
    <source>
        <dbReference type="ARBA" id="ARBA00004196"/>
    </source>
</evidence>
<dbReference type="InterPro" id="IPR028082">
    <property type="entry name" value="Peripla_BP_I"/>
</dbReference>
<dbReference type="RefSeq" id="WP_160903609.1">
    <property type="nucleotide sequence ID" value="NZ_CP102850.1"/>
</dbReference>
<dbReference type="PANTHER" id="PTHR46847">
    <property type="entry name" value="D-ALLOSE-BINDING PERIPLASMIC PROTEIN-RELATED"/>
    <property type="match status" value="1"/>
</dbReference>
<dbReference type="PANTHER" id="PTHR46847:SF1">
    <property type="entry name" value="D-ALLOSE-BINDING PERIPLASMIC PROTEIN-RELATED"/>
    <property type="match status" value="1"/>
</dbReference>
<comment type="similarity">
    <text evidence="2">Belongs to the bacterial solute-binding protein 2 family.</text>
</comment>
<feature type="chain" id="PRO_5039728616" evidence="4">
    <location>
        <begin position="25"/>
        <end position="369"/>
    </location>
</feature>
<keyword evidence="7" id="KW-1185">Reference proteome</keyword>
<comment type="subcellular location">
    <subcellularLocation>
        <location evidence="1">Cell envelope</location>
    </subcellularLocation>
</comment>
<sequence>MKRNTRNSALAVMAAATFALTACGNDLAGNSPEPSVAQQENWNEGGEVQIAAPDAEQANGVRIAFLGNSRDNPFSEYMFRAVEDEAQRYGATAEFVGPTNFDAQEQYQLVSDIAVGQQYDVILIIPNDSASITPAVEAAAAAGIPTVALNQPIGPDILSDQIQAEGVVSQIVEDLELNATAMADGTIAACENKDPCKVEVLWGVRSLLFDKVKPDIFYAALADHPNIEIVCETDAEYTQDLGRTQAADCLQANPDLNVIASQADESTRGAESSVVAAGRTVGTGPDDVRLVSSYGTMYAIDQIREGHWDMTTYNRPQSTGRAGVRIALSHLQGDEVPEYVRMEHLDGDPFMLTKEVLDANPQIVGQWEG</sequence>
<evidence type="ECO:0000256" key="3">
    <source>
        <dbReference type="ARBA" id="ARBA00022729"/>
    </source>
</evidence>
<dbReference type="GO" id="GO:0030246">
    <property type="term" value="F:carbohydrate binding"/>
    <property type="evidence" value="ECO:0007669"/>
    <property type="project" value="UniProtKB-ARBA"/>
</dbReference>
<dbReference type="Pfam" id="PF13407">
    <property type="entry name" value="Peripla_BP_4"/>
    <property type="match status" value="1"/>
</dbReference>